<accession>A0A8J8MAJ3</accession>
<dbReference type="SUPFAM" id="SSF88659">
    <property type="entry name" value="Sigma3 and sigma4 domains of RNA polymerase sigma factors"/>
    <property type="match status" value="1"/>
</dbReference>
<organism evidence="8 9">
    <name type="scientific">Vallitalea guaymasensis</name>
    <dbReference type="NCBI Taxonomy" id="1185412"/>
    <lineage>
        <taxon>Bacteria</taxon>
        <taxon>Bacillati</taxon>
        <taxon>Bacillota</taxon>
        <taxon>Clostridia</taxon>
        <taxon>Lachnospirales</taxon>
        <taxon>Vallitaleaceae</taxon>
        <taxon>Vallitalea</taxon>
    </lineage>
</organism>
<evidence type="ECO:0000259" key="6">
    <source>
        <dbReference type="Pfam" id="PF04542"/>
    </source>
</evidence>
<feature type="domain" description="RNA polymerase sigma-70 region 2" evidence="6">
    <location>
        <begin position="22"/>
        <end position="88"/>
    </location>
</feature>
<dbReference type="PANTHER" id="PTHR43133:SF8">
    <property type="entry name" value="RNA POLYMERASE SIGMA FACTOR HI_1459-RELATED"/>
    <property type="match status" value="1"/>
</dbReference>
<feature type="domain" description="RNA polymerase sigma factor 70 region 4 type 2" evidence="7">
    <location>
        <begin position="119"/>
        <end position="170"/>
    </location>
</feature>
<dbReference type="GO" id="GO:0006352">
    <property type="term" value="P:DNA-templated transcription initiation"/>
    <property type="evidence" value="ECO:0007669"/>
    <property type="project" value="InterPro"/>
</dbReference>
<dbReference type="NCBIfam" id="TIGR02937">
    <property type="entry name" value="sigma70-ECF"/>
    <property type="match status" value="1"/>
</dbReference>
<dbReference type="CDD" id="cd06171">
    <property type="entry name" value="Sigma70_r4"/>
    <property type="match status" value="1"/>
</dbReference>
<sequence>MNTDEILIKKIISGDEEALNLLVKKYYELVYGFVYRKIGNYHMSYDITQEIFIKMIKSIKKYKHKNNFINWLLKIAVNHCNDFYRSNKNKEHVPIDNFYSLESDSNPHKEWLQKIDGEVIRKLVLTLPDYQRDVIILRFYNQLKFKEIADITKCSESTAKSRYRQGLARLKLLIKEDKHFE</sequence>
<dbReference type="Pfam" id="PF04542">
    <property type="entry name" value="Sigma70_r2"/>
    <property type="match status" value="1"/>
</dbReference>
<keyword evidence="5" id="KW-0804">Transcription</keyword>
<evidence type="ECO:0000256" key="1">
    <source>
        <dbReference type="ARBA" id="ARBA00010641"/>
    </source>
</evidence>
<dbReference type="GO" id="GO:0016987">
    <property type="term" value="F:sigma factor activity"/>
    <property type="evidence" value="ECO:0007669"/>
    <property type="project" value="UniProtKB-KW"/>
</dbReference>
<evidence type="ECO:0000313" key="9">
    <source>
        <dbReference type="Proteomes" id="UP000677305"/>
    </source>
</evidence>
<reference evidence="8 9" key="1">
    <citation type="submission" date="2020-07" db="EMBL/GenBank/DDBJ databases">
        <title>Vallitalea guaymasensis genome.</title>
        <authorList>
            <person name="Postec A."/>
        </authorList>
    </citation>
    <scope>NUCLEOTIDE SEQUENCE [LARGE SCALE GENOMIC DNA]</scope>
    <source>
        <strain evidence="8 9">Ra1766G1</strain>
    </source>
</reference>
<dbReference type="Proteomes" id="UP000677305">
    <property type="component" value="Chromosome"/>
</dbReference>
<dbReference type="InterPro" id="IPR039425">
    <property type="entry name" value="RNA_pol_sigma-70-like"/>
</dbReference>
<gene>
    <name evidence="8" type="ORF">HYG85_10900</name>
</gene>
<dbReference type="EMBL" id="CP058561">
    <property type="protein sequence ID" value="QUH29399.1"/>
    <property type="molecule type" value="Genomic_DNA"/>
</dbReference>
<dbReference type="SUPFAM" id="SSF88946">
    <property type="entry name" value="Sigma2 domain of RNA polymerase sigma factors"/>
    <property type="match status" value="1"/>
</dbReference>
<dbReference type="AlphaFoldDB" id="A0A8J8MAJ3"/>
<dbReference type="InterPro" id="IPR014284">
    <property type="entry name" value="RNA_pol_sigma-70_dom"/>
</dbReference>
<keyword evidence="3" id="KW-0731">Sigma factor</keyword>
<dbReference type="InterPro" id="IPR013325">
    <property type="entry name" value="RNA_pol_sigma_r2"/>
</dbReference>
<evidence type="ECO:0000259" key="7">
    <source>
        <dbReference type="Pfam" id="PF08281"/>
    </source>
</evidence>
<dbReference type="InterPro" id="IPR007627">
    <property type="entry name" value="RNA_pol_sigma70_r2"/>
</dbReference>
<proteinExistence type="inferred from homology"/>
<keyword evidence="2" id="KW-0805">Transcription regulation</keyword>
<dbReference type="Gene3D" id="1.10.1740.10">
    <property type="match status" value="1"/>
</dbReference>
<comment type="similarity">
    <text evidence="1">Belongs to the sigma-70 factor family. ECF subfamily.</text>
</comment>
<dbReference type="InterPro" id="IPR013249">
    <property type="entry name" value="RNA_pol_sigma70_r4_t2"/>
</dbReference>
<name>A0A8J8MAJ3_9FIRM</name>
<evidence type="ECO:0000256" key="3">
    <source>
        <dbReference type="ARBA" id="ARBA00023082"/>
    </source>
</evidence>
<dbReference type="Pfam" id="PF08281">
    <property type="entry name" value="Sigma70_r4_2"/>
    <property type="match status" value="1"/>
</dbReference>
<dbReference type="InterPro" id="IPR013324">
    <property type="entry name" value="RNA_pol_sigma_r3/r4-like"/>
</dbReference>
<protein>
    <submittedName>
        <fullName evidence="8">RNA polymerase sigma factor</fullName>
    </submittedName>
</protein>
<evidence type="ECO:0000313" key="8">
    <source>
        <dbReference type="EMBL" id="QUH29399.1"/>
    </source>
</evidence>
<keyword evidence="9" id="KW-1185">Reference proteome</keyword>
<keyword evidence="4" id="KW-0238">DNA-binding</keyword>
<evidence type="ECO:0000256" key="2">
    <source>
        <dbReference type="ARBA" id="ARBA00023015"/>
    </source>
</evidence>
<evidence type="ECO:0000256" key="4">
    <source>
        <dbReference type="ARBA" id="ARBA00023125"/>
    </source>
</evidence>
<dbReference type="Gene3D" id="1.10.10.10">
    <property type="entry name" value="Winged helix-like DNA-binding domain superfamily/Winged helix DNA-binding domain"/>
    <property type="match status" value="1"/>
</dbReference>
<dbReference type="RefSeq" id="WP_212693480.1">
    <property type="nucleotide sequence ID" value="NZ_CP058561.1"/>
</dbReference>
<evidence type="ECO:0000256" key="5">
    <source>
        <dbReference type="ARBA" id="ARBA00023163"/>
    </source>
</evidence>
<dbReference type="PANTHER" id="PTHR43133">
    <property type="entry name" value="RNA POLYMERASE ECF-TYPE SIGMA FACTO"/>
    <property type="match status" value="1"/>
</dbReference>
<dbReference type="KEGG" id="vgu:HYG85_10900"/>
<dbReference type="InterPro" id="IPR036388">
    <property type="entry name" value="WH-like_DNA-bd_sf"/>
</dbReference>
<dbReference type="GO" id="GO:0003677">
    <property type="term" value="F:DNA binding"/>
    <property type="evidence" value="ECO:0007669"/>
    <property type="project" value="UniProtKB-KW"/>
</dbReference>